<dbReference type="PANTHER" id="PTHR40129">
    <property type="entry name" value="KETOPANTOATE REDUCTASE N-TERMINAL DOMAIN-CONTAINING PROTEIN"/>
    <property type="match status" value="1"/>
</dbReference>
<evidence type="ECO:0000313" key="1">
    <source>
        <dbReference type="EMBL" id="KAJ9604936.1"/>
    </source>
</evidence>
<accession>A0AA38X186</accession>
<sequence>MTLHVIRSSSTGTEAVTLLVLGAGWTFQFLKPLLDKHASITYAATTSTGHDDTIEFRFNPDSDDLEPFKKLPLADYVLVTFPLKGRGPSRKIVSMYEKTHPSSSSEDTGGSTDPKAKWIQLGSTGVYTAPDWVDNSSPIDPANERGIAEDELLSLGGCVLNLAGLYGAQRQPGNWISRVAKSKEQLGEKGALHLVHGYDVAKAIIGVVEQDKKTQRPAETNPSSFSAPSVTLFGKRWIICDCVSYDWWQLVWDLSGETNEAIVWDDQNTGTDMAKKREYRGWVLDLMEEKGVRALPRSMDAMGRKLDGREFWNVVGLRPERTLKR</sequence>
<dbReference type="Proteomes" id="UP001172673">
    <property type="component" value="Unassembled WGS sequence"/>
</dbReference>
<dbReference type="EMBL" id="JAPDRK010000017">
    <property type="protein sequence ID" value="KAJ9604936.1"/>
    <property type="molecule type" value="Genomic_DNA"/>
</dbReference>
<evidence type="ECO:0000313" key="2">
    <source>
        <dbReference type="Proteomes" id="UP001172673"/>
    </source>
</evidence>
<dbReference type="PANTHER" id="PTHR40129:SF2">
    <property type="entry name" value="KETOPANTOATE REDUCTASE N-TERMINAL DOMAIN-CONTAINING PROTEIN"/>
    <property type="match status" value="1"/>
</dbReference>
<dbReference type="AlphaFoldDB" id="A0AA38X186"/>
<comment type="caution">
    <text evidence="1">The sequence shown here is derived from an EMBL/GenBank/DDBJ whole genome shotgun (WGS) entry which is preliminary data.</text>
</comment>
<organism evidence="1 2">
    <name type="scientific">Cladophialophora chaetospira</name>
    <dbReference type="NCBI Taxonomy" id="386627"/>
    <lineage>
        <taxon>Eukaryota</taxon>
        <taxon>Fungi</taxon>
        <taxon>Dikarya</taxon>
        <taxon>Ascomycota</taxon>
        <taxon>Pezizomycotina</taxon>
        <taxon>Eurotiomycetes</taxon>
        <taxon>Chaetothyriomycetidae</taxon>
        <taxon>Chaetothyriales</taxon>
        <taxon>Herpotrichiellaceae</taxon>
        <taxon>Cladophialophora</taxon>
    </lineage>
</organism>
<reference evidence="1" key="1">
    <citation type="submission" date="2022-10" db="EMBL/GenBank/DDBJ databases">
        <title>Culturing micro-colonial fungi from biological soil crusts in the Mojave desert and describing Neophaeococcomyces mojavensis, and introducing the new genera and species Taxawa tesnikishii.</title>
        <authorList>
            <person name="Kurbessoian T."/>
            <person name="Stajich J.E."/>
        </authorList>
    </citation>
    <scope>NUCLEOTIDE SEQUENCE</scope>
    <source>
        <strain evidence="1">TK_41</strain>
    </source>
</reference>
<dbReference type="Gene3D" id="3.40.50.720">
    <property type="entry name" value="NAD(P)-binding Rossmann-like Domain"/>
    <property type="match status" value="1"/>
</dbReference>
<gene>
    <name evidence="1" type="ORF">H2200_010325</name>
</gene>
<name>A0AA38X186_9EURO</name>
<proteinExistence type="predicted"/>
<protein>
    <submittedName>
        <fullName evidence="1">Uncharacterized protein</fullName>
    </submittedName>
</protein>
<keyword evidence="2" id="KW-1185">Reference proteome</keyword>